<sequence length="61" mass="7419">MLSSWEIELLNNTFLRVVILNYYFDSMRRRRPFWEQKWITLASCLSQSGYNSDVLSLERQL</sequence>
<reference evidence="1 2" key="1">
    <citation type="submission" date="2018-06" db="EMBL/GenBank/DDBJ databases">
        <authorList>
            <person name="Tortosa P."/>
        </authorList>
    </citation>
    <scope>NUCLEOTIDE SEQUENCE [LARGE SCALE GENOMIC DNA]</scope>
    <source>
        <strain evidence="1 2">MDI222</strain>
    </source>
</reference>
<reference evidence="1 2" key="2">
    <citation type="submission" date="2018-09" db="EMBL/GenBank/DDBJ databases">
        <title>Complete Genome sequences of three Leptospira mayottensis isolates obtained from Tenrecid mammals endemic to the Malagasy region.</title>
        <authorList>
            <person name="Cordonin C."/>
            <person name="Toty C."/>
        </authorList>
    </citation>
    <scope>NUCLEOTIDE SEQUENCE [LARGE SCALE GENOMIC DNA]</scope>
    <source>
        <strain evidence="1 2">MDI222</strain>
    </source>
</reference>
<dbReference type="EMBL" id="CP030144">
    <property type="protein sequence ID" value="AXR65796.1"/>
    <property type="molecule type" value="Genomic_DNA"/>
</dbReference>
<dbReference type="Proteomes" id="UP000258889">
    <property type="component" value="Chromosome i"/>
</dbReference>
<evidence type="ECO:0008006" key="3">
    <source>
        <dbReference type="Google" id="ProtNLM"/>
    </source>
</evidence>
<protein>
    <recommendedName>
        <fullName evidence="3">DUF1564 family protein</fullName>
    </recommendedName>
</protein>
<evidence type="ECO:0000313" key="1">
    <source>
        <dbReference type="EMBL" id="AXR65796.1"/>
    </source>
</evidence>
<proteinExistence type="predicted"/>
<gene>
    <name evidence="1" type="ORF">DQM28_17895</name>
</gene>
<name>A0ABN5P1E2_9LEPT</name>
<evidence type="ECO:0000313" key="2">
    <source>
        <dbReference type="Proteomes" id="UP000258889"/>
    </source>
</evidence>
<organism evidence="1 2">
    <name type="scientific">Leptospira mayottensis</name>
    <dbReference type="NCBI Taxonomy" id="1137606"/>
    <lineage>
        <taxon>Bacteria</taxon>
        <taxon>Pseudomonadati</taxon>
        <taxon>Spirochaetota</taxon>
        <taxon>Spirochaetia</taxon>
        <taxon>Leptospirales</taxon>
        <taxon>Leptospiraceae</taxon>
        <taxon>Leptospira</taxon>
    </lineage>
</organism>
<keyword evidence="2" id="KW-1185">Reference proteome</keyword>
<accession>A0ABN5P1E2</accession>